<comment type="caution">
    <text evidence="1">The sequence shown here is derived from an EMBL/GenBank/DDBJ whole genome shotgun (WGS) entry which is preliminary data.</text>
</comment>
<dbReference type="EMBL" id="WAAT01000028">
    <property type="protein sequence ID" value="KAB1068972.1"/>
    <property type="molecule type" value="Genomic_DNA"/>
</dbReference>
<evidence type="ECO:0000313" key="1">
    <source>
        <dbReference type="EMBL" id="KAB1068972.1"/>
    </source>
</evidence>
<reference evidence="1 2" key="1">
    <citation type="submission" date="2019-09" db="EMBL/GenBank/DDBJ databases">
        <authorList>
            <person name="Cao W.R."/>
        </authorList>
    </citation>
    <scope>NUCLEOTIDE SEQUENCE [LARGE SCALE GENOMIC DNA]</scope>
    <source>
        <strain evidence="1 2">B1N29</strain>
    </source>
</reference>
<protein>
    <submittedName>
        <fullName evidence="1">Uncharacterized protein</fullName>
    </submittedName>
</protein>
<gene>
    <name evidence="1" type="ORF">F6U93_04250</name>
</gene>
<sequence>MQSINYISHLNQVFNVFSSDSRLNTTHVSMYMALFHFWNNARFADEFFINRNDVMLLSKIGSKGTYHKCMRDLDTWQYFKYLPSRNPQMGSKIKMFDLGTSTEQVEVRHCTKNGTSPVQVSGRYINNTKHKKPVNIFKPKNLENVTDFFISKNWHTNHAAKFFNHYESVGWKKGKSQIENWQAAAQSWMLQAEALEKTKNVEQKATDSLHTIRNKNYNQPL</sequence>
<dbReference type="Proteomes" id="UP000441333">
    <property type="component" value="Unassembled WGS sequence"/>
</dbReference>
<proteinExistence type="predicted"/>
<organism evidence="1 2">
    <name type="scientific">Pseudotamlana haliotis</name>
    <dbReference type="NCBI Taxonomy" id="2614804"/>
    <lineage>
        <taxon>Bacteria</taxon>
        <taxon>Pseudomonadati</taxon>
        <taxon>Bacteroidota</taxon>
        <taxon>Flavobacteriia</taxon>
        <taxon>Flavobacteriales</taxon>
        <taxon>Flavobacteriaceae</taxon>
        <taxon>Pseudotamlana</taxon>
    </lineage>
</organism>
<name>A0A6N6MDZ7_9FLAO</name>
<evidence type="ECO:0000313" key="2">
    <source>
        <dbReference type="Proteomes" id="UP000441333"/>
    </source>
</evidence>
<dbReference type="AlphaFoldDB" id="A0A6N6MDZ7"/>
<keyword evidence="2" id="KW-1185">Reference proteome</keyword>
<dbReference type="RefSeq" id="WP_150937165.1">
    <property type="nucleotide sequence ID" value="NZ_WAAT01000028.1"/>
</dbReference>
<accession>A0A6N6MDZ7</accession>